<protein>
    <submittedName>
        <fullName evidence="4">FecR family protein</fullName>
    </submittedName>
</protein>
<name>A0A1T5MGV6_9BACT</name>
<dbReference type="AlphaFoldDB" id="A0A1T5MGV6"/>
<keyword evidence="5" id="KW-1185">Reference proteome</keyword>
<dbReference type="InterPro" id="IPR032508">
    <property type="entry name" value="FecR_C"/>
</dbReference>
<evidence type="ECO:0000313" key="5">
    <source>
        <dbReference type="Proteomes" id="UP000190961"/>
    </source>
</evidence>
<dbReference type="PANTHER" id="PTHR30273:SF2">
    <property type="entry name" value="PROTEIN FECR"/>
    <property type="match status" value="1"/>
</dbReference>
<dbReference type="GO" id="GO:0016989">
    <property type="term" value="F:sigma factor antagonist activity"/>
    <property type="evidence" value="ECO:0007669"/>
    <property type="project" value="TreeGrafter"/>
</dbReference>
<evidence type="ECO:0000259" key="2">
    <source>
        <dbReference type="Pfam" id="PF04773"/>
    </source>
</evidence>
<dbReference type="OrthoDB" id="1452822at2"/>
<evidence type="ECO:0000259" key="3">
    <source>
        <dbReference type="Pfam" id="PF16344"/>
    </source>
</evidence>
<evidence type="ECO:0000313" key="4">
    <source>
        <dbReference type="EMBL" id="SKC87425.1"/>
    </source>
</evidence>
<dbReference type="InterPro" id="IPR012373">
    <property type="entry name" value="Ferrdict_sens_TM"/>
</dbReference>
<keyword evidence="1" id="KW-0472">Membrane</keyword>
<sequence>MERITPELLQKYLQGKCTPEENDLVNTWYDSFETSADDIRLLDIQQHELLRKKMMQQIKNNLNEADQFPEDEKKHDHDNSTRWLFFKVAAAISVLAVIGIGILYKDRKAADVPANLQATIATVVNKTQSILRQDLSDGTTVWLKPSSSIEYPTTFSKASRFIQLKGEAFFDVAREENRPFIVTTGNVTTKVLGTSFNIKAYNDASTIEVSVMTGKVAVQMKPTDTRDSSSVLLTPNERVTYVKSENRLLKEAPIQLPELSMWQVTTIVYENVPVDRVLRMLEEKYNVTIQVKNENLKNCLLRADFTNQNLADILEMLSRSIEATYELKDDTIYLDGTGCVKEDTTTKSN</sequence>
<dbReference type="EMBL" id="FUZU01000004">
    <property type="protein sequence ID" value="SKC87425.1"/>
    <property type="molecule type" value="Genomic_DNA"/>
</dbReference>
<dbReference type="Proteomes" id="UP000190961">
    <property type="component" value="Unassembled WGS sequence"/>
</dbReference>
<reference evidence="4 5" key="1">
    <citation type="submission" date="2017-02" db="EMBL/GenBank/DDBJ databases">
        <authorList>
            <person name="Peterson S.W."/>
        </authorList>
    </citation>
    <scope>NUCLEOTIDE SEQUENCE [LARGE SCALE GENOMIC DNA]</scope>
    <source>
        <strain evidence="4 5">DSM 25262</strain>
    </source>
</reference>
<dbReference type="InterPro" id="IPR006860">
    <property type="entry name" value="FecR"/>
</dbReference>
<accession>A0A1T5MGV6</accession>
<feature type="domain" description="Protein FecR C-terminal" evidence="3">
    <location>
        <begin position="267"/>
        <end position="334"/>
    </location>
</feature>
<dbReference type="STRING" id="688867.SAMN05660236_5414"/>
<keyword evidence="1" id="KW-1133">Transmembrane helix</keyword>
<dbReference type="RefSeq" id="WP_079689884.1">
    <property type="nucleotide sequence ID" value="NZ_FUZU01000004.1"/>
</dbReference>
<dbReference type="Gene3D" id="2.60.120.1440">
    <property type="match status" value="1"/>
</dbReference>
<evidence type="ECO:0000256" key="1">
    <source>
        <dbReference type="SAM" id="Phobius"/>
    </source>
</evidence>
<dbReference type="Gene3D" id="3.55.50.30">
    <property type="match status" value="1"/>
</dbReference>
<feature type="domain" description="FecR protein" evidence="2">
    <location>
        <begin position="126"/>
        <end position="216"/>
    </location>
</feature>
<organism evidence="4 5">
    <name type="scientific">Ohtaekwangia koreensis</name>
    <dbReference type="NCBI Taxonomy" id="688867"/>
    <lineage>
        <taxon>Bacteria</taxon>
        <taxon>Pseudomonadati</taxon>
        <taxon>Bacteroidota</taxon>
        <taxon>Cytophagia</taxon>
        <taxon>Cytophagales</taxon>
        <taxon>Fulvivirgaceae</taxon>
        <taxon>Ohtaekwangia</taxon>
    </lineage>
</organism>
<dbReference type="PIRSF" id="PIRSF018266">
    <property type="entry name" value="FecR"/>
    <property type="match status" value="1"/>
</dbReference>
<dbReference type="Pfam" id="PF16344">
    <property type="entry name" value="FecR_C"/>
    <property type="match status" value="1"/>
</dbReference>
<gene>
    <name evidence="4" type="ORF">SAMN05660236_5414</name>
</gene>
<proteinExistence type="predicted"/>
<keyword evidence="1" id="KW-0812">Transmembrane</keyword>
<feature type="transmembrane region" description="Helical" evidence="1">
    <location>
        <begin position="83"/>
        <end position="104"/>
    </location>
</feature>
<dbReference type="PANTHER" id="PTHR30273">
    <property type="entry name" value="PERIPLASMIC SIGNAL SENSOR AND SIGMA FACTOR ACTIVATOR FECR-RELATED"/>
    <property type="match status" value="1"/>
</dbReference>
<dbReference type="Pfam" id="PF04773">
    <property type="entry name" value="FecR"/>
    <property type="match status" value="1"/>
</dbReference>